<gene>
    <name evidence="3" type="ORF">CAP_2106</name>
</gene>
<protein>
    <recommendedName>
        <fullName evidence="2">Peptidase MA-like domain-containing protein</fullName>
    </recommendedName>
</protein>
<dbReference type="OrthoDB" id="5483566at2"/>
<feature type="domain" description="Peptidase MA-like" evidence="2">
    <location>
        <begin position="149"/>
        <end position="357"/>
    </location>
</feature>
<organism evidence="3 4">
    <name type="scientific">Chondromyces apiculatus DSM 436</name>
    <dbReference type="NCBI Taxonomy" id="1192034"/>
    <lineage>
        <taxon>Bacteria</taxon>
        <taxon>Pseudomonadati</taxon>
        <taxon>Myxococcota</taxon>
        <taxon>Polyangia</taxon>
        <taxon>Polyangiales</taxon>
        <taxon>Polyangiaceae</taxon>
        <taxon>Chondromyces</taxon>
    </lineage>
</organism>
<evidence type="ECO:0000313" key="3">
    <source>
        <dbReference type="EMBL" id="EYF06228.1"/>
    </source>
</evidence>
<evidence type="ECO:0000259" key="2">
    <source>
        <dbReference type="Pfam" id="PF13485"/>
    </source>
</evidence>
<evidence type="ECO:0000313" key="4">
    <source>
        <dbReference type="Proteomes" id="UP000019678"/>
    </source>
</evidence>
<keyword evidence="4" id="KW-1185">Reference proteome</keyword>
<feature type="signal peptide" evidence="1">
    <location>
        <begin position="1"/>
        <end position="26"/>
    </location>
</feature>
<dbReference type="EMBL" id="ASRX01000017">
    <property type="protein sequence ID" value="EYF06228.1"/>
    <property type="molecule type" value="Genomic_DNA"/>
</dbReference>
<dbReference type="Pfam" id="PF13485">
    <property type="entry name" value="Peptidase_MA_2"/>
    <property type="match status" value="1"/>
</dbReference>
<feature type="chain" id="PRO_5001496738" description="Peptidase MA-like domain-containing protein" evidence="1">
    <location>
        <begin position="27"/>
        <end position="509"/>
    </location>
</feature>
<dbReference type="InterPro" id="IPR011990">
    <property type="entry name" value="TPR-like_helical_dom_sf"/>
</dbReference>
<dbReference type="Proteomes" id="UP000019678">
    <property type="component" value="Unassembled WGS sequence"/>
</dbReference>
<keyword evidence="1" id="KW-0732">Signal</keyword>
<sequence>MNGKRRIRPAPLALAALVLASGTASGSLPLGDLDRASRARDAILEMELGAARAVLEGADPSDPSLALEQGRLFIYDADCDAAAALLARPDLAATREGAALGDIARGCARATAATVVVEDQPRGIWVRLQDDDDRAFVPLLAEVADRVRAVLAKDLGVELPRPLRIDLVRDQHTLAAHTGLPLEAAQTTGTVAVAKWGRVIMISPRATLQGYGWLDTLAHEMTHLALSRGTRDNAPLWLQEGVAKREEVRWRAPDPLDDIPPVDAVALLGLEKGLGRPLDKLGPSIAMLPTAEEASVAFAEVASFIRYWAAENGDDALPQLLVRLKEAHSAEDVDRAIAAVSGADLAGWDKRWRGWLSATPRDVPQELLPWGSVPNRKEVAKRLRLGELLDERGHHTAAATQLARAQVLAPHEATARSSLAAALLASGEKGSAAPLVEKVEDVRNSVGRWWSLHGLLHGGDGPEADQAFWNGVGLNPLDPDIACEEKPAPALPADAVRAGICETARRAPR</sequence>
<dbReference type="STRING" id="1192034.CAP_2106"/>
<reference evidence="3 4" key="1">
    <citation type="submission" date="2013-05" db="EMBL/GenBank/DDBJ databases">
        <title>Genome assembly of Chondromyces apiculatus DSM 436.</title>
        <authorList>
            <person name="Sharma G."/>
            <person name="Khatri I."/>
            <person name="Kaur C."/>
            <person name="Mayilraj S."/>
            <person name="Subramanian S."/>
        </authorList>
    </citation>
    <scope>NUCLEOTIDE SEQUENCE [LARGE SCALE GENOMIC DNA]</scope>
    <source>
        <strain evidence="3 4">DSM 436</strain>
    </source>
</reference>
<evidence type="ECO:0000256" key="1">
    <source>
        <dbReference type="SAM" id="SignalP"/>
    </source>
</evidence>
<dbReference type="InterPro" id="IPR039568">
    <property type="entry name" value="Peptidase_MA-like_dom"/>
</dbReference>
<dbReference type="eggNOG" id="COG0308">
    <property type="taxonomic scope" value="Bacteria"/>
</dbReference>
<comment type="caution">
    <text evidence="3">The sequence shown here is derived from an EMBL/GenBank/DDBJ whole genome shotgun (WGS) entry which is preliminary data.</text>
</comment>
<name>A0A017TAB8_9BACT</name>
<dbReference type="AlphaFoldDB" id="A0A017TAB8"/>
<dbReference type="SUPFAM" id="SSF48452">
    <property type="entry name" value="TPR-like"/>
    <property type="match status" value="1"/>
</dbReference>
<proteinExistence type="predicted"/>
<accession>A0A017TAB8</accession>
<dbReference type="RefSeq" id="WP_044240353.1">
    <property type="nucleotide sequence ID" value="NZ_ASRX01000017.1"/>
</dbReference>